<proteinExistence type="predicted"/>
<protein>
    <submittedName>
        <fullName evidence="1">Uncharacterized protein</fullName>
    </submittedName>
</protein>
<dbReference type="RefSeq" id="WP_022922875.1">
    <property type="nucleotide sequence ID" value="NZ_BMLB01000001.1"/>
</dbReference>
<gene>
    <name evidence="1" type="ORF">GCM10011509_05260</name>
</gene>
<comment type="caution">
    <text evidence="1">The sequence shown here is derived from an EMBL/GenBank/DDBJ whole genome shotgun (WGS) entry which is preliminary data.</text>
</comment>
<organism evidence="1 2">
    <name type="scientific">Ornithinimicrobium pekingense</name>
    <dbReference type="NCBI Taxonomy" id="384677"/>
    <lineage>
        <taxon>Bacteria</taxon>
        <taxon>Bacillati</taxon>
        <taxon>Actinomycetota</taxon>
        <taxon>Actinomycetes</taxon>
        <taxon>Micrococcales</taxon>
        <taxon>Ornithinimicrobiaceae</taxon>
        <taxon>Ornithinimicrobium</taxon>
    </lineage>
</organism>
<reference evidence="2" key="1">
    <citation type="journal article" date="2019" name="Int. J. Syst. Evol. Microbiol.">
        <title>The Global Catalogue of Microorganisms (GCM) 10K type strain sequencing project: providing services to taxonomists for standard genome sequencing and annotation.</title>
        <authorList>
            <consortium name="The Broad Institute Genomics Platform"/>
            <consortium name="The Broad Institute Genome Sequencing Center for Infectious Disease"/>
            <person name="Wu L."/>
            <person name="Ma J."/>
        </authorList>
    </citation>
    <scope>NUCLEOTIDE SEQUENCE [LARGE SCALE GENOMIC DNA]</scope>
    <source>
        <strain evidence="2">CGMCC 1.5362</strain>
    </source>
</reference>
<sequence length="95" mass="10527">MERSSTDLPGAPPRSLNDLAADIHLAREAVNGLRTAPVVWQDLRDAQGSLLVAMESLARELTARHLPVPPRLRDELRLQRRLHGGLRSRLAPPLT</sequence>
<dbReference type="Proteomes" id="UP000662111">
    <property type="component" value="Unassembled WGS sequence"/>
</dbReference>
<evidence type="ECO:0000313" key="1">
    <source>
        <dbReference type="EMBL" id="GGK59929.1"/>
    </source>
</evidence>
<keyword evidence="2" id="KW-1185">Reference proteome</keyword>
<dbReference type="EMBL" id="BMLB01000001">
    <property type="protein sequence ID" value="GGK59929.1"/>
    <property type="molecule type" value="Genomic_DNA"/>
</dbReference>
<evidence type="ECO:0000313" key="2">
    <source>
        <dbReference type="Proteomes" id="UP000662111"/>
    </source>
</evidence>
<name>A0ABQ2F526_9MICO</name>
<accession>A0ABQ2F526</accession>